<dbReference type="Pfam" id="PF13499">
    <property type="entry name" value="EF-hand_7"/>
    <property type="match status" value="1"/>
</dbReference>
<name>A0A8C0BMZ0_9AVES</name>
<feature type="domain" description="EF-hand" evidence="3">
    <location>
        <begin position="27"/>
        <end position="62"/>
    </location>
</feature>
<dbReference type="Gene3D" id="1.10.238.10">
    <property type="entry name" value="EF-hand"/>
    <property type="match status" value="1"/>
</dbReference>
<dbReference type="InterPro" id="IPR011992">
    <property type="entry name" value="EF-hand-dom_pair"/>
</dbReference>
<sequence length="67" mass="7793">IDNSGYVSDYELQDLFKEASLPLPGYKVREIVEKIIAVTDSNKDGRINFEEFVSVRRSLWMFLHLIS</sequence>
<organism evidence="4 5">
    <name type="scientific">Buteo japonicus</name>
    <dbReference type="NCBI Taxonomy" id="224669"/>
    <lineage>
        <taxon>Eukaryota</taxon>
        <taxon>Metazoa</taxon>
        <taxon>Chordata</taxon>
        <taxon>Craniata</taxon>
        <taxon>Vertebrata</taxon>
        <taxon>Euteleostomi</taxon>
        <taxon>Archelosauria</taxon>
        <taxon>Archosauria</taxon>
        <taxon>Dinosauria</taxon>
        <taxon>Saurischia</taxon>
        <taxon>Theropoda</taxon>
        <taxon>Coelurosauria</taxon>
        <taxon>Aves</taxon>
        <taxon>Neognathae</taxon>
        <taxon>Neoaves</taxon>
        <taxon>Telluraves</taxon>
        <taxon>Accipitrimorphae</taxon>
        <taxon>Accipitriformes</taxon>
        <taxon>Accipitridae</taxon>
        <taxon>Accipitrinae</taxon>
        <taxon>Buteo</taxon>
    </lineage>
</organism>
<proteinExistence type="predicted"/>
<dbReference type="PROSITE" id="PS50222">
    <property type="entry name" value="EF_HAND_2"/>
    <property type="match status" value="1"/>
</dbReference>
<dbReference type="AlphaFoldDB" id="A0A8C0BMZ0"/>
<dbReference type="Ensembl" id="ENSBJAT00000020082.1">
    <property type="protein sequence ID" value="ENSBJAP00000019537.1"/>
    <property type="gene ID" value="ENSBJAG00000012862.1"/>
</dbReference>
<keyword evidence="1" id="KW-0479">Metal-binding</keyword>
<dbReference type="GO" id="GO:0005509">
    <property type="term" value="F:calcium ion binding"/>
    <property type="evidence" value="ECO:0007669"/>
    <property type="project" value="InterPro"/>
</dbReference>
<dbReference type="SMART" id="SM00054">
    <property type="entry name" value="EFh"/>
    <property type="match status" value="1"/>
</dbReference>
<reference evidence="4" key="2">
    <citation type="submission" date="2025-09" db="UniProtKB">
        <authorList>
            <consortium name="Ensembl"/>
        </authorList>
    </citation>
    <scope>IDENTIFICATION</scope>
</reference>
<keyword evidence="5" id="KW-1185">Reference proteome</keyword>
<dbReference type="SUPFAM" id="SSF47473">
    <property type="entry name" value="EF-hand"/>
    <property type="match status" value="1"/>
</dbReference>
<reference evidence="4" key="1">
    <citation type="submission" date="2025-08" db="UniProtKB">
        <authorList>
            <consortium name="Ensembl"/>
        </authorList>
    </citation>
    <scope>IDENTIFICATION</scope>
</reference>
<dbReference type="PROSITE" id="PS00018">
    <property type="entry name" value="EF_HAND_1"/>
    <property type="match status" value="1"/>
</dbReference>
<accession>A0A8C0BMZ0</accession>
<evidence type="ECO:0000313" key="5">
    <source>
        <dbReference type="Proteomes" id="UP000694555"/>
    </source>
</evidence>
<dbReference type="InterPro" id="IPR018247">
    <property type="entry name" value="EF_Hand_1_Ca_BS"/>
</dbReference>
<keyword evidence="2" id="KW-0106">Calcium</keyword>
<evidence type="ECO:0000259" key="3">
    <source>
        <dbReference type="PROSITE" id="PS50222"/>
    </source>
</evidence>
<dbReference type="CDD" id="cd00051">
    <property type="entry name" value="EFh"/>
    <property type="match status" value="1"/>
</dbReference>
<dbReference type="InterPro" id="IPR002048">
    <property type="entry name" value="EF_hand_dom"/>
</dbReference>
<evidence type="ECO:0000256" key="2">
    <source>
        <dbReference type="ARBA" id="ARBA00022837"/>
    </source>
</evidence>
<evidence type="ECO:0000313" key="4">
    <source>
        <dbReference type="Ensembl" id="ENSBJAP00000019537.1"/>
    </source>
</evidence>
<protein>
    <recommendedName>
        <fullName evidence="3">EF-hand domain-containing protein</fullName>
    </recommendedName>
</protein>
<evidence type="ECO:0000256" key="1">
    <source>
        <dbReference type="ARBA" id="ARBA00022723"/>
    </source>
</evidence>
<dbReference type="Proteomes" id="UP000694555">
    <property type="component" value="Unplaced"/>
</dbReference>